<dbReference type="AlphaFoldDB" id="A0AAV2P6S0"/>
<keyword evidence="2" id="KW-1185">Reference proteome</keyword>
<reference evidence="1" key="1">
    <citation type="submission" date="2024-04" db="EMBL/GenBank/DDBJ databases">
        <authorList>
            <consortium name="Molecular Ecology Group"/>
        </authorList>
    </citation>
    <scope>NUCLEOTIDE SEQUENCE</scope>
</reference>
<evidence type="ECO:0000313" key="1">
    <source>
        <dbReference type="EMBL" id="CAL1688392.1"/>
    </source>
</evidence>
<protein>
    <submittedName>
        <fullName evidence="1">Uncharacterized protein</fullName>
    </submittedName>
</protein>
<dbReference type="EMBL" id="OZ034831">
    <property type="protein sequence ID" value="CAL1688392.1"/>
    <property type="molecule type" value="Genomic_DNA"/>
</dbReference>
<sequence length="80" mass="9186">MMLYFSVESDKETRPRRWRTEGLVLTPITSREKLCLASRVLFPILRYLQGAINKLFVGTTWGMKGTECGVGERLSDEKFA</sequence>
<gene>
    <name evidence="1" type="ORF">LPLAT_LOCUS13461</name>
</gene>
<dbReference type="Proteomes" id="UP001497644">
    <property type="component" value="Chromosome 8"/>
</dbReference>
<proteinExistence type="predicted"/>
<organism evidence="1 2">
    <name type="scientific">Lasius platythorax</name>
    <dbReference type="NCBI Taxonomy" id="488582"/>
    <lineage>
        <taxon>Eukaryota</taxon>
        <taxon>Metazoa</taxon>
        <taxon>Ecdysozoa</taxon>
        <taxon>Arthropoda</taxon>
        <taxon>Hexapoda</taxon>
        <taxon>Insecta</taxon>
        <taxon>Pterygota</taxon>
        <taxon>Neoptera</taxon>
        <taxon>Endopterygota</taxon>
        <taxon>Hymenoptera</taxon>
        <taxon>Apocrita</taxon>
        <taxon>Aculeata</taxon>
        <taxon>Formicoidea</taxon>
        <taxon>Formicidae</taxon>
        <taxon>Formicinae</taxon>
        <taxon>Lasius</taxon>
        <taxon>Lasius</taxon>
    </lineage>
</organism>
<name>A0AAV2P6S0_9HYME</name>
<evidence type="ECO:0000313" key="2">
    <source>
        <dbReference type="Proteomes" id="UP001497644"/>
    </source>
</evidence>
<accession>A0AAV2P6S0</accession>